<dbReference type="Proteomes" id="UP001164746">
    <property type="component" value="Chromosome 11"/>
</dbReference>
<keyword evidence="5" id="KW-1185">Reference proteome</keyword>
<accession>A0ABY7FAE2</accession>
<evidence type="ECO:0000313" key="5">
    <source>
        <dbReference type="Proteomes" id="UP001164746"/>
    </source>
</evidence>
<gene>
    <name evidence="4" type="ORF">MAR_000410</name>
</gene>
<keyword evidence="2" id="KW-0539">Nucleus</keyword>
<reference evidence="4" key="1">
    <citation type="submission" date="2022-11" db="EMBL/GenBank/DDBJ databases">
        <title>Centuries of genome instability and evolution in soft-shell clam transmissible cancer (bioRxiv).</title>
        <authorList>
            <person name="Hart S.F.M."/>
            <person name="Yonemitsu M.A."/>
            <person name="Giersch R.M."/>
            <person name="Beal B.F."/>
            <person name="Arriagada G."/>
            <person name="Davis B.W."/>
            <person name="Ostrander E.A."/>
            <person name="Goff S.P."/>
            <person name="Metzger M.J."/>
        </authorList>
    </citation>
    <scope>NUCLEOTIDE SEQUENCE</scope>
    <source>
        <strain evidence="4">MELC-2E11</strain>
        <tissue evidence="4">Siphon/mantle</tissue>
    </source>
</reference>
<proteinExistence type="predicted"/>
<sequence length="539" mass="59734">MESTTVEISPDGELAIHSSHDGTVKVWETATGSLRSEYKPSSHLSASCTCLSWNQLSKPAESPRKKRRRSGKGDVGQAIADLGLVAIGTVTGSVLLYSVVKGDLHSQLIDGHSDRVNGIVWYSESDSLYSCSSDQHIVQWEVTKGKIKRKWKADKSGVYSLCRCSSTHLLSAGRTIKLWDLETRQILKTFTGHATEVFRLLHVPVGESIEKSYFLSEAINDRLVNAWQIDTTSKDKNALAAFSLPEEPVSLQTSTPSADRPLVLVVVTKCGKALIFEHRLNGKLKKPLQPKVTVQIAGEGSNGSVPRPIQILAAYVCDVDTHKLLLVHGNSLKPTFEKVSYSTAEPELCLVREDPLKSLYKKDANVSKVKTPEVSKDMTYLVPSQLAPALPTQEPASRRKRKVSVGEMTMEQRLSAISLEKPKAGPRQPPKADTLVTLLVQGLQSRDNKLLSNVFCMRDKKLLENTVRKLPVQMVIPLFPEIVETLSPLYQMMDNRTSMLGRLSRLKGKVDIMLSQDNWEDFSDEESDMETQEEVNGKG</sequence>
<comment type="subcellular location">
    <subcellularLocation>
        <location evidence="1">Nucleus</location>
    </subcellularLocation>
</comment>
<dbReference type="InterPro" id="IPR036322">
    <property type="entry name" value="WD40_repeat_dom_sf"/>
</dbReference>
<evidence type="ECO:0000256" key="1">
    <source>
        <dbReference type="ARBA" id="ARBA00004123"/>
    </source>
</evidence>
<dbReference type="PANTHER" id="PTHR44267:SF1">
    <property type="entry name" value="WD REPEAT-CONTAINING PROTEIN 43"/>
    <property type="match status" value="1"/>
</dbReference>
<dbReference type="InterPro" id="IPR015943">
    <property type="entry name" value="WD40/YVTN_repeat-like_dom_sf"/>
</dbReference>
<dbReference type="Pfam" id="PF00400">
    <property type="entry name" value="WD40"/>
    <property type="match status" value="2"/>
</dbReference>
<organism evidence="4 5">
    <name type="scientific">Mya arenaria</name>
    <name type="common">Soft-shell clam</name>
    <dbReference type="NCBI Taxonomy" id="6604"/>
    <lineage>
        <taxon>Eukaryota</taxon>
        <taxon>Metazoa</taxon>
        <taxon>Spiralia</taxon>
        <taxon>Lophotrochozoa</taxon>
        <taxon>Mollusca</taxon>
        <taxon>Bivalvia</taxon>
        <taxon>Autobranchia</taxon>
        <taxon>Heteroconchia</taxon>
        <taxon>Euheterodonta</taxon>
        <taxon>Imparidentia</taxon>
        <taxon>Neoheterodontei</taxon>
        <taxon>Myida</taxon>
        <taxon>Myoidea</taxon>
        <taxon>Myidae</taxon>
        <taxon>Mya</taxon>
    </lineage>
</organism>
<dbReference type="EMBL" id="CP111022">
    <property type="protein sequence ID" value="WAR18572.1"/>
    <property type="molecule type" value="Genomic_DNA"/>
</dbReference>
<evidence type="ECO:0000313" key="4">
    <source>
        <dbReference type="EMBL" id="WAR18572.1"/>
    </source>
</evidence>
<protein>
    <submittedName>
        <fullName evidence="4">WDR43-like protein</fullName>
    </submittedName>
</protein>
<feature type="repeat" description="WD" evidence="3">
    <location>
        <begin position="1"/>
        <end position="37"/>
    </location>
</feature>
<evidence type="ECO:0000256" key="3">
    <source>
        <dbReference type="PROSITE-ProRule" id="PRU00221"/>
    </source>
</evidence>
<dbReference type="PROSITE" id="PS50082">
    <property type="entry name" value="WD_REPEATS_2"/>
    <property type="match status" value="2"/>
</dbReference>
<feature type="repeat" description="WD" evidence="3">
    <location>
        <begin position="109"/>
        <end position="150"/>
    </location>
</feature>
<dbReference type="SUPFAM" id="SSF50978">
    <property type="entry name" value="WD40 repeat-like"/>
    <property type="match status" value="1"/>
</dbReference>
<name>A0ABY7FAE2_MYAAR</name>
<keyword evidence="3" id="KW-0853">WD repeat</keyword>
<dbReference type="InterPro" id="IPR001680">
    <property type="entry name" value="WD40_rpt"/>
</dbReference>
<dbReference type="PROSITE" id="PS50294">
    <property type="entry name" value="WD_REPEATS_REGION"/>
    <property type="match status" value="2"/>
</dbReference>
<dbReference type="InterPro" id="IPR052414">
    <property type="entry name" value="U3_snoRNA-assoc_WDR"/>
</dbReference>
<dbReference type="PANTHER" id="PTHR44267">
    <property type="entry name" value="WD REPEAT-CONTAINING PROTEIN 43"/>
    <property type="match status" value="1"/>
</dbReference>
<dbReference type="SMART" id="SM00320">
    <property type="entry name" value="WD40"/>
    <property type="match status" value="3"/>
</dbReference>
<dbReference type="Gene3D" id="2.130.10.10">
    <property type="entry name" value="YVTN repeat-like/Quinoprotein amine dehydrogenase"/>
    <property type="match status" value="2"/>
</dbReference>
<evidence type="ECO:0000256" key="2">
    <source>
        <dbReference type="ARBA" id="ARBA00023242"/>
    </source>
</evidence>